<proteinExistence type="predicted"/>
<accession>D2V7A9</accession>
<evidence type="ECO:0000313" key="2">
    <source>
        <dbReference type="EMBL" id="EFC47343.1"/>
    </source>
</evidence>
<feature type="compositionally biased region" description="Low complexity" evidence="1">
    <location>
        <begin position="35"/>
        <end position="59"/>
    </location>
</feature>
<dbReference type="GeneID" id="8861410"/>
<dbReference type="KEGG" id="ngr:NAEGRDRAFT_64730"/>
<dbReference type="Proteomes" id="UP000006671">
    <property type="component" value="Unassembled WGS sequence"/>
</dbReference>
<feature type="compositionally biased region" description="Basic residues" evidence="1">
    <location>
        <begin position="22"/>
        <end position="31"/>
    </location>
</feature>
<dbReference type="PANTHER" id="PTHR34817">
    <property type="entry name" value="NUCLEOTIDYLTRANSFERASE"/>
    <property type="match status" value="1"/>
</dbReference>
<sequence length="402" mass="46523">MKTTLPVYAYHHSTQQQQQQQHSRKVVHNPKKQVSSSSNSTMNTSPITNNTSPISNNNNLSLEKLPSTMSSYYNYVPMEIPMAIQEKLQEYERKNNVKILYCVETGSHSYGYHCESLSDFDIRFVYSSSLRDYLKLRNMLATYRGGEKSKIPTSIQNIFKCNVNPIRCVDILGWELRRSFSFIWSGNSSILEWLASERVLVSRTNNIDRLKNVAAKIIHGSPYTVAYAKLNTAKKNYHNILDSKDKPPTSQRDVLDVKKTLFIIQTLLSVNILEWKYLINTNHADVAEPLENIIILNFRRLFDTVKALRTIEIEKEIEELYLLRQQVPNVPLSSLHFGQRVESWIVYELNRVNAVCSSLFVKHSKDRWAQHDQAITDELDALFLDLLLENDKSFTYHPNNGQ</sequence>
<reference evidence="2 3" key="1">
    <citation type="journal article" date="2010" name="Cell">
        <title>The genome of Naegleria gruberi illuminates early eukaryotic versatility.</title>
        <authorList>
            <person name="Fritz-Laylin L.K."/>
            <person name="Prochnik S.E."/>
            <person name="Ginger M.L."/>
            <person name="Dacks J.B."/>
            <person name="Carpenter M.L."/>
            <person name="Field M.C."/>
            <person name="Kuo A."/>
            <person name="Paredez A."/>
            <person name="Chapman J."/>
            <person name="Pham J."/>
            <person name="Shu S."/>
            <person name="Neupane R."/>
            <person name="Cipriano M."/>
            <person name="Mancuso J."/>
            <person name="Tu H."/>
            <person name="Salamov A."/>
            <person name="Lindquist E."/>
            <person name="Shapiro H."/>
            <person name="Lucas S."/>
            <person name="Grigoriev I.V."/>
            <person name="Cande W.Z."/>
            <person name="Fulton C."/>
            <person name="Rokhsar D.S."/>
            <person name="Dawson S.C."/>
        </authorList>
    </citation>
    <scope>NUCLEOTIDE SEQUENCE [LARGE SCALE GENOMIC DNA]</scope>
    <source>
        <strain evidence="2 3">NEG-M</strain>
    </source>
</reference>
<name>D2V7A9_NAEGR</name>
<dbReference type="RefSeq" id="XP_002680087.1">
    <property type="nucleotide sequence ID" value="XM_002680041.1"/>
</dbReference>
<dbReference type="PANTHER" id="PTHR34817:SF2">
    <property type="entry name" value="NUCLEOTIDYLTRANSFERASE"/>
    <property type="match status" value="1"/>
</dbReference>
<dbReference type="InterPro" id="IPR018775">
    <property type="entry name" value="RlaP"/>
</dbReference>
<organism evidence="3">
    <name type="scientific">Naegleria gruberi</name>
    <name type="common">Amoeba</name>
    <dbReference type="NCBI Taxonomy" id="5762"/>
    <lineage>
        <taxon>Eukaryota</taxon>
        <taxon>Discoba</taxon>
        <taxon>Heterolobosea</taxon>
        <taxon>Tetramitia</taxon>
        <taxon>Eutetramitia</taxon>
        <taxon>Vahlkampfiidae</taxon>
        <taxon>Naegleria</taxon>
    </lineage>
</organism>
<dbReference type="Pfam" id="PF10127">
    <property type="entry name" value="RlaP"/>
    <property type="match status" value="1"/>
</dbReference>
<keyword evidence="3" id="KW-1185">Reference proteome</keyword>
<dbReference type="InParanoid" id="D2V7A9"/>
<evidence type="ECO:0000313" key="3">
    <source>
        <dbReference type="Proteomes" id="UP000006671"/>
    </source>
</evidence>
<gene>
    <name evidence="2" type="ORF">NAEGRDRAFT_64730</name>
</gene>
<dbReference type="OrthoDB" id="410792at2759"/>
<evidence type="ECO:0000256" key="1">
    <source>
        <dbReference type="SAM" id="MobiDB-lite"/>
    </source>
</evidence>
<dbReference type="VEuPathDB" id="AmoebaDB:NAEGRDRAFT_64730"/>
<dbReference type="OMA" id="EWIYLIN"/>
<feature type="region of interest" description="Disordered" evidence="1">
    <location>
        <begin position="12"/>
        <end position="60"/>
    </location>
</feature>
<dbReference type="EMBL" id="GG738855">
    <property type="protein sequence ID" value="EFC47343.1"/>
    <property type="molecule type" value="Genomic_DNA"/>
</dbReference>
<dbReference type="AlphaFoldDB" id="D2V7A9"/>
<protein>
    <submittedName>
        <fullName evidence="2">Predicted protein</fullName>
    </submittedName>
</protein>